<evidence type="ECO:0000313" key="7">
    <source>
        <dbReference type="EMBL" id="CAA7032341.1"/>
    </source>
</evidence>
<dbReference type="Proteomes" id="UP000467841">
    <property type="component" value="Unassembled WGS sequence"/>
</dbReference>
<feature type="compositionally biased region" description="Basic and acidic residues" evidence="4">
    <location>
        <begin position="233"/>
        <end position="270"/>
    </location>
</feature>
<feature type="compositionally biased region" description="Basic and acidic residues" evidence="4">
    <location>
        <begin position="285"/>
        <end position="296"/>
    </location>
</feature>
<dbReference type="InterPro" id="IPR001005">
    <property type="entry name" value="SANT/Myb"/>
</dbReference>
<dbReference type="SMART" id="SM00717">
    <property type="entry name" value="SANT"/>
    <property type="match status" value="1"/>
</dbReference>
<dbReference type="GO" id="GO:0005634">
    <property type="term" value="C:nucleus"/>
    <property type="evidence" value="ECO:0007669"/>
    <property type="project" value="UniProtKB-SubCell"/>
</dbReference>
<keyword evidence="8" id="KW-1185">Reference proteome</keyword>
<dbReference type="Pfam" id="PF00249">
    <property type="entry name" value="Myb_DNA-binding"/>
    <property type="match status" value="1"/>
</dbReference>
<gene>
    <name evidence="7" type="ORF">MERR_LOCUS19576</name>
</gene>
<name>A0A6D2J4P1_9BRAS</name>
<dbReference type="Gene3D" id="1.10.246.220">
    <property type="match status" value="1"/>
</dbReference>
<dbReference type="SUPFAM" id="SSF46689">
    <property type="entry name" value="Homeodomain-like"/>
    <property type="match status" value="1"/>
</dbReference>
<reference evidence="7" key="1">
    <citation type="submission" date="2020-01" db="EMBL/GenBank/DDBJ databases">
        <authorList>
            <person name="Mishra B."/>
        </authorList>
    </citation>
    <scope>NUCLEOTIDE SEQUENCE [LARGE SCALE GENOMIC DNA]</scope>
</reference>
<comment type="cofactor">
    <cofactor evidence="1">
        <name>Mg(2+)</name>
        <dbReference type="ChEBI" id="CHEBI:18420"/>
    </cofactor>
</comment>
<dbReference type="PROSITE" id="PS50090">
    <property type="entry name" value="MYB_LIKE"/>
    <property type="match status" value="1"/>
</dbReference>
<protein>
    <submittedName>
        <fullName evidence="7">Uncharacterized protein</fullName>
    </submittedName>
</protein>
<feature type="region of interest" description="Disordered" evidence="4">
    <location>
        <begin position="206"/>
        <end position="421"/>
    </location>
</feature>
<dbReference type="PROSITE" id="PS00723">
    <property type="entry name" value="POLYPRENYL_SYNTHASE_1"/>
    <property type="match status" value="1"/>
</dbReference>
<evidence type="ECO:0000256" key="4">
    <source>
        <dbReference type="SAM" id="MobiDB-lite"/>
    </source>
</evidence>
<comment type="caution">
    <text evidence="7">The sequence shown here is derived from an EMBL/GenBank/DDBJ whole genome shotgun (WGS) entry which is preliminary data.</text>
</comment>
<feature type="compositionally biased region" description="Basic and acidic residues" evidence="4">
    <location>
        <begin position="317"/>
        <end position="328"/>
    </location>
</feature>
<dbReference type="EMBL" id="CACVBM020001118">
    <property type="protein sequence ID" value="CAA7032341.1"/>
    <property type="molecule type" value="Genomic_DNA"/>
</dbReference>
<evidence type="ECO:0000259" key="5">
    <source>
        <dbReference type="PROSITE" id="PS50090"/>
    </source>
</evidence>
<proteinExistence type="predicted"/>
<accession>A0A6D2J4P1</accession>
<dbReference type="InterPro" id="IPR017930">
    <property type="entry name" value="Myb_dom"/>
</dbReference>
<feature type="domain" description="HTH myb-type" evidence="6">
    <location>
        <begin position="437"/>
        <end position="484"/>
    </location>
</feature>
<dbReference type="AlphaFoldDB" id="A0A6D2J4P1"/>
<feature type="compositionally biased region" description="Acidic residues" evidence="4">
    <location>
        <begin position="297"/>
        <end position="316"/>
    </location>
</feature>
<dbReference type="PANTHER" id="PTHR46993:SF7">
    <property type="entry name" value="MYB-LIKE HTH TRANSCRIPTIONAL REGULATOR FAMILY PROTEIN"/>
    <property type="match status" value="1"/>
</dbReference>
<feature type="domain" description="Myb-like" evidence="5">
    <location>
        <begin position="437"/>
        <end position="483"/>
    </location>
</feature>
<evidence type="ECO:0000259" key="6">
    <source>
        <dbReference type="PROSITE" id="PS51294"/>
    </source>
</evidence>
<evidence type="ECO:0000256" key="1">
    <source>
        <dbReference type="ARBA" id="ARBA00001946"/>
    </source>
</evidence>
<feature type="compositionally biased region" description="Acidic residues" evidence="4">
    <location>
        <begin position="355"/>
        <end position="364"/>
    </location>
</feature>
<dbReference type="PANTHER" id="PTHR46993">
    <property type="entry name" value="MYB TRANSCRIPTION FACTOR"/>
    <property type="match status" value="1"/>
</dbReference>
<keyword evidence="3" id="KW-0539">Nucleus</keyword>
<dbReference type="PROSITE" id="PS51294">
    <property type="entry name" value="HTH_MYB"/>
    <property type="match status" value="1"/>
</dbReference>
<evidence type="ECO:0000256" key="3">
    <source>
        <dbReference type="ARBA" id="ARBA00023242"/>
    </source>
</evidence>
<dbReference type="InterPro" id="IPR009057">
    <property type="entry name" value="Homeodomain-like_sf"/>
</dbReference>
<dbReference type="InterPro" id="IPR033749">
    <property type="entry name" value="Polyprenyl_synt_CS"/>
</dbReference>
<evidence type="ECO:0000256" key="2">
    <source>
        <dbReference type="ARBA" id="ARBA00004123"/>
    </source>
</evidence>
<dbReference type="CDD" id="cd11660">
    <property type="entry name" value="SANT_TRF"/>
    <property type="match status" value="1"/>
</dbReference>
<evidence type="ECO:0000313" key="8">
    <source>
        <dbReference type="Proteomes" id="UP000467841"/>
    </source>
</evidence>
<dbReference type="OrthoDB" id="608866at2759"/>
<feature type="compositionally biased region" description="Polar residues" evidence="4">
    <location>
        <begin position="395"/>
        <end position="404"/>
    </location>
</feature>
<comment type="subcellular location">
    <subcellularLocation>
        <location evidence="2">Nucleus</location>
    </subcellularLocation>
</comment>
<organism evidence="7 8">
    <name type="scientific">Microthlaspi erraticum</name>
    <dbReference type="NCBI Taxonomy" id="1685480"/>
    <lineage>
        <taxon>Eukaryota</taxon>
        <taxon>Viridiplantae</taxon>
        <taxon>Streptophyta</taxon>
        <taxon>Embryophyta</taxon>
        <taxon>Tracheophyta</taxon>
        <taxon>Spermatophyta</taxon>
        <taxon>Magnoliopsida</taxon>
        <taxon>eudicotyledons</taxon>
        <taxon>Gunneridae</taxon>
        <taxon>Pentapetalae</taxon>
        <taxon>rosids</taxon>
        <taxon>malvids</taxon>
        <taxon>Brassicales</taxon>
        <taxon>Brassicaceae</taxon>
        <taxon>Coluteocarpeae</taxon>
        <taxon>Microthlaspi</taxon>
    </lineage>
</organism>
<feature type="compositionally biased region" description="Basic and acidic residues" evidence="4">
    <location>
        <begin position="206"/>
        <end position="226"/>
    </location>
</feature>
<feature type="compositionally biased region" description="Polar residues" evidence="4">
    <location>
        <begin position="372"/>
        <end position="382"/>
    </location>
</feature>
<sequence length="484" mass="55120">MEVIDKWVAEFFIRRQQNPKVPPITLLSALKFGDSPECLNLKISSVLRDISSSLIRGTVGEGTLDLLETLEKLLLQQHSSLMESHKTAYCWMAAECTLRFMWPLSAWEGVFTDAIERIWTNRIGVLKESGSGLVTDELLKWETDLTTAVVDPEFYHRIRVTNIRYTAVSFLTQFLKEQWALLGSSSLESEAQRRFLKRKAENHLEGDCVDNRKDPSDVDESTRLLEDDTIDDVSERRGTGEGKDGNEKDRDVEEVGSLENDKVIEQHASEEEQTMSTQEEEDEPSLDKVIEQHALEEEQTMSSEEEEHEPSLDDEGDKTAARELKDYLLEIQAHIDGSTRKGQEPNNDTVIEEHAADEEQEPSIEIDHSVDVTPQVNRIGTRSQDHKEEPDNVNAKASGSQGTWSGRIRPRLPSPLPLYVSPLKKATSPVRRPKKFWTPEEVEALREGVKDFGKSWKDIKNANPAVFAERTEVDLKDKWRNLVR</sequence>